<reference evidence="1" key="1">
    <citation type="journal article" date="2020" name="Nat. Genet.">
        <title>Genomic diversifications of five Gossypium allopolyploid species and their impact on cotton improvement.</title>
        <authorList>
            <person name="Chen Z.J."/>
            <person name="Sreedasyam A."/>
            <person name="Ando A."/>
            <person name="Song Q."/>
            <person name="De Santiago L.M."/>
            <person name="Hulse-Kemp A.M."/>
            <person name="Ding M."/>
            <person name="Ye W."/>
            <person name="Kirkbride R.C."/>
            <person name="Jenkins J."/>
            <person name="Plott C."/>
            <person name="Lovell J."/>
            <person name="Lin Y.M."/>
            <person name="Vaughn R."/>
            <person name="Liu B."/>
            <person name="Simpson S."/>
            <person name="Scheffler B.E."/>
            <person name="Wen L."/>
            <person name="Saski C.A."/>
            <person name="Grover C.E."/>
            <person name="Hu G."/>
            <person name="Conover J.L."/>
            <person name="Carlson J.W."/>
            <person name="Shu S."/>
            <person name="Boston L.B."/>
            <person name="Williams M."/>
            <person name="Peterson D.G."/>
            <person name="McGee K."/>
            <person name="Jones D.C."/>
            <person name="Wendel J.F."/>
            <person name="Stelly D.M."/>
            <person name="Grimwood J."/>
            <person name="Schmutz J."/>
        </authorList>
    </citation>
    <scope>NUCLEOTIDE SEQUENCE [LARGE SCALE GENOMIC DNA]</scope>
    <source>
        <strain evidence="1">cv. TM-1</strain>
    </source>
</reference>
<dbReference type="PANTHER" id="PTHR32108">
    <property type="entry name" value="DNA-DIRECTED RNA POLYMERASE SUBUNIT ALPHA"/>
    <property type="match status" value="1"/>
</dbReference>
<dbReference type="PANTHER" id="PTHR32108:SF5">
    <property type="entry name" value="DYNACTIN SUBUNIT 1-LIKE"/>
    <property type="match status" value="1"/>
</dbReference>
<evidence type="ECO:0000313" key="2">
    <source>
        <dbReference type="RefSeq" id="XP_040947361.1"/>
    </source>
</evidence>
<dbReference type="GeneID" id="121216121"/>
<organism evidence="1 2">
    <name type="scientific">Gossypium hirsutum</name>
    <name type="common">Upland cotton</name>
    <name type="synonym">Gossypium mexicanum</name>
    <dbReference type="NCBI Taxonomy" id="3635"/>
    <lineage>
        <taxon>Eukaryota</taxon>
        <taxon>Viridiplantae</taxon>
        <taxon>Streptophyta</taxon>
        <taxon>Embryophyta</taxon>
        <taxon>Tracheophyta</taxon>
        <taxon>Spermatophyta</taxon>
        <taxon>Magnoliopsida</taxon>
        <taxon>eudicotyledons</taxon>
        <taxon>Gunneridae</taxon>
        <taxon>Pentapetalae</taxon>
        <taxon>rosids</taxon>
        <taxon>malvids</taxon>
        <taxon>Malvales</taxon>
        <taxon>Malvaceae</taxon>
        <taxon>Malvoideae</taxon>
        <taxon>Gossypium</taxon>
    </lineage>
</organism>
<sequence length="434" mass="49658">MTYRELYQNLFNAHVVAPFHLKPLQPPYPKWYDANARCDYHAGIEGHSIEHCTTFKNVVERLISLGVVKLDDSPNTENPLPDHNGVNIIGGSIGRKIKKDISEVKIPLRWVWKNMVKRGLIIPSLEKRFERVENYCEFHHDEGHEIQECTEFRALVQDLMDNKEMKFYEEVKEEVSICTSEASKVPRIVQPVVIISRPKKDDVREPAMPRIIIKKPTTFPYQDSKKVPWNYECNTTVPEKETAKSQCASANLESMKEATLEEQKGKLHKQPARISVLSLLLNSEVHRNTLMKMLNETYVSKDISVCKLDRLVNNISADNFIFFNDDEIPSGAWDLLKLCISLHDAKGVFCQKLPVDSSHMKICQNVVRAFNGTERKVMGRIEVPLRIGPTVYEMLKLVSDGRLVTIKAEEDIIAAVSNETPYVETNDESVECSF</sequence>
<accession>A0ABM2ZXM1</accession>
<evidence type="ECO:0000313" key="1">
    <source>
        <dbReference type="Proteomes" id="UP000818029"/>
    </source>
</evidence>
<proteinExistence type="predicted"/>
<keyword evidence="1" id="KW-1185">Reference proteome</keyword>
<dbReference type="Proteomes" id="UP000818029">
    <property type="component" value="Chromosome D04"/>
</dbReference>
<reference evidence="2" key="2">
    <citation type="submission" date="2025-08" db="UniProtKB">
        <authorList>
            <consortium name="RefSeq"/>
        </authorList>
    </citation>
    <scope>IDENTIFICATION</scope>
</reference>
<protein>
    <submittedName>
        <fullName evidence="2">Uncharacterized protein</fullName>
    </submittedName>
</protein>
<name>A0ABM2ZXM1_GOSHI</name>
<gene>
    <name evidence="2" type="primary">LOC121216121</name>
</gene>
<dbReference type="RefSeq" id="XP_040947361.1">
    <property type="nucleotide sequence ID" value="XM_041091427.1"/>
</dbReference>